<dbReference type="OrthoDB" id="2195113at2759"/>
<feature type="coiled-coil region" evidence="1">
    <location>
        <begin position="215"/>
        <end position="272"/>
    </location>
</feature>
<proteinExistence type="predicted"/>
<feature type="compositionally biased region" description="Acidic residues" evidence="2">
    <location>
        <begin position="1"/>
        <end position="11"/>
    </location>
</feature>
<comment type="caution">
    <text evidence="3">The sequence shown here is derived from an EMBL/GenBank/DDBJ whole genome shotgun (WGS) entry which is preliminary data.</text>
</comment>
<dbReference type="InterPro" id="IPR039604">
    <property type="entry name" value="Bfr1"/>
</dbReference>
<dbReference type="AlphaFoldDB" id="A0A2T7PEN1"/>
<dbReference type="GO" id="GO:0008298">
    <property type="term" value="P:intracellular mRNA localization"/>
    <property type="evidence" value="ECO:0007669"/>
    <property type="project" value="TreeGrafter"/>
</dbReference>
<protein>
    <submittedName>
        <fullName evidence="3">Uncharacterized protein</fullName>
    </submittedName>
</protein>
<feature type="region of interest" description="Disordered" evidence="2">
    <location>
        <begin position="1"/>
        <end position="31"/>
    </location>
</feature>
<gene>
    <name evidence="3" type="ORF">C0Q70_07299</name>
</gene>
<dbReference type="GO" id="GO:0003729">
    <property type="term" value="F:mRNA binding"/>
    <property type="evidence" value="ECO:0007669"/>
    <property type="project" value="TreeGrafter"/>
</dbReference>
<evidence type="ECO:0000313" key="3">
    <source>
        <dbReference type="EMBL" id="PVD31875.1"/>
    </source>
</evidence>
<dbReference type="EMBL" id="PZQS01000004">
    <property type="protein sequence ID" value="PVD31875.1"/>
    <property type="molecule type" value="Genomic_DNA"/>
</dbReference>
<evidence type="ECO:0000313" key="4">
    <source>
        <dbReference type="Proteomes" id="UP000245119"/>
    </source>
</evidence>
<dbReference type="PANTHER" id="PTHR31027:SF2">
    <property type="entry name" value="LEBERCILIN DOMAIN-CONTAINING PROTEIN"/>
    <property type="match status" value="1"/>
</dbReference>
<dbReference type="GO" id="GO:1990904">
    <property type="term" value="C:ribonucleoprotein complex"/>
    <property type="evidence" value="ECO:0007669"/>
    <property type="project" value="TreeGrafter"/>
</dbReference>
<feature type="coiled-coil region" evidence="1">
    <location>
        <begin position="388"/>
        <end position="415"/>
    </location>
</feature>
<dbReference type="PANTHER" id="PTHR31027">
    <property type="entry name" value="NUCLEAR SEGREGATION PROTEIN BFR1"/>
    <property type="match status" value="1"/>
</dbReference>
<accession>A0A2T7PEN1</accession>
<dbReference type="GO" id="GO:0042175">
    <property type="term" value="C:nuclear outer membrane-endoplasmic reticulum membrane network"/>
    <property type="evidence" value="ECO:0007669"/>
    <property type="project" value="TreeGrafter"/>
</dbReference>
<reference evidence="3 4" key="1">
    <citation type="submission" date="2018-04" db="EMBL/GenBank/DDBJ databases">
        <title>The genome of golden apple snail Pomacea canaliculata provides insight into stress tolerance and invasive adaptation.</title>
        <authorList>
            <person name="Liu C."/>
            <person name="Liu B."/>
            <person name="Ren Y."/>
            <person name="Zhang Y."/>
            <person name="Wang H."/>
            <person name="Li S."/>
            <person name="Jiang F."/>
            <person name="Yin L."/>
            <person name="Zhang G."/>
            <person name="Qian W."/>
            <person name="Fan W."/>
        </authorList>
    </citation>
    <scope>NUCLEOTIDE SEQUENCE [LARGE SCALE GENOMIC DNA]</scope>
    <source>
        <strain evidence="3">SZHN2017</strain>
        <tissue evidence="3">Muscle</tissue>
    </source>
</reference>
<dbReference type="GO" id="GO:0005783">
    <property type="term" value="C:endoplasmic reticulum"/>
    <property type="evidence" value="ECO:0007669"/>
    <property type="project" value="TreeGrafter"/>
</dbReference>
<dbReference type="STRING" id="400727.A0A2T7PEN1"/>
<keyword evidence="1" id="KW-0175">Coiled coil</keyword>
<evidence type="ECO:0000256" key="1">
    <source>
        <dbReference type="SAM" id="Coils"/>
    </source>
</evidence>
<name>A0A2T7PEN1_POMCA</name>
<keyword evidence="4" id="KW-1185">Reference proteome</keyword>
<sequence length="666" mass="75595">MDEVQDDEEDEKELHDSRRPKAPSKKKFEEDMEVLGSSIRAKEQELEASKVAGMPNASDQLKNLKVEKNASIEQRKKIDVDLQKLNKDISEMMCNLSRLESTLHYRNEDKINEAIKRLEWNMSVQNFKLSEEKKIVAEIDSLRRSKKTLALYLSLKKEMERMRDQQRFMREERDHCFHNVTQLKQQEEKVRSDAVKKKAQTEKLKKEVDGLYEAKRQMIATYKKQREEFNDMREKQRHESFKKREEEKRAIQARLKKELDDLEAQKRPYEDEICLCNTLIHYLNRFVANTDVETVSPTGFASTPVSSPATEEPAPLNNQASGLAEELEDGQYVLLRKCEDSSYVSCSAKHLARKQRRSRKASMVKRITHTPEVLSQFLALNLNAPTTMAEVLASLEQLRARRLHYEREAEAKSETESAVYEMSRQASHTESCDGQSEAQLSDQVMEELLQVNGCWQSAENVCSLKQEEASSSGWVNNHAEPDILKNCSSTREEGVTLDKCSFPSLLETVADSFKSSRGPLFKRPASMFLGEEMDSFNGVTDVVHRHLAGSPDCVATSFSKAAWDSTPQGILLDHRISTVPVVNGVSKCDDVIELGNGCPTVQWQEVAQDISDKGSACHEEDAVILTGNDSNSGGINRSQMGFCNNSETYCNIPIATCAIDWVEVVL</sequence>
<organism evidence="3 4">
    <name type="scientific">Pomacea canaliculata</name>
    <name type="common">Golden apple snail</name>
    <dbReference type="NCBI Taxonomy" id="400727"/>
    <lineage>
        <taxon>Eukaryota</taxon>
        <taxon>Metazoa</taxon>
        <taxon>Spiralia</taxon>
        <taxon>Lophotrochozoa</taxon>
        <taxon>Mollusca</taxon>
        <taxon>Gastropoda</taxon>
        <taxon>Caenogastropoda</taxon>
        <taxon>Architaenioglossa</taxon>
        <taxon>Ampullarioidea</taxon>
        <taxon>Ampullariidae</taxon>
        <taxon>Pomacea</taxon>
    </lineage>
</organism>
<evidence type="ECO:0000256" key="2">
    <source>
        <dbReference type="SAM" id="MobiDB-lite"/>
    </source>
</evidence>
<dbReference type="Proteomes" id="UP000245119">
    <property type="component" value="Linkage Group LG4"/>
</dbReference>